<evidence type="ECO:0000313" key="3">
    <source>
        <dbReference type="Proteomes" id="UP000826656"/>
    </source>
</evidence>
<dbReference type="EMBL" id="JAIVGD010000001">
    <property type="protein sequence ID" value="KAH0781717.1"/>
    <property type="molecule type" value="Genomic_DNA"/>
</dbReference>
<keyword evidence="3" id="KW-1185">Reference proteome</keyword>
<gene>
    <name evidence="2" type="ORF">KY290_001315</name>
</gene>
<dbReference type="Pfam" id="PF22936">
    <property type="entry name" value="Pol_BBD"/>
    <property type="match status" value="1"/>
</dbReference>
<proteinExistence type="predicted"/>
<evidence type="ECO:0000259" key="1">
    <source>
        <dbReference type="Pfam" id="PF22936"/>
    </source>
</evidence>
<evidence type="ECO:0000313" key="2">
    <source>
        <dbReference type="EMBL" id="KAH0781717.1"/>
    </source>
</evidence>
<organism evidence="2 3">
    <name type="scientific">Solanum tuberosum</name>
    <name type="common">Potato</name>
    <dbReference type="NCBI Taxonomy" id="4113"/>
    <lineage>
        <taxon>Eukaryota</taxon>
        <taxon>Viridiplantae</taxon>
        <taxon>Streptophyta</taxon>
        <taxon>Embryophyta</taxon>
        <taxon>Tracheophyta</taxon>
        <taxon>Spermatophyta</taxon>
        <taxon>Magnoliopsida</taxon>
        <taxon>eudicotyledons</taxon>
        <taxon>Gunneridae</taxon>
        <taxon>Pentapetalae</taxon>
        <taxon>asterids</taxon>
        <taxon>lamiids</taxon>
        <taxon>Solanales</taxon>
        <taxon>Solanaceae</taxon>
        <taxon>Solanoideae</taxon>
        <taxon>Solaneae</taxon>
        <taxon>Solanum</taxon>
    </lineage>
</organism>
<name>A0ABQ7WLS1_SOLTU</name>
<comment type="caution">
    <text evidence="2">The sequence shown here is derived from an EMBL/GenBank/DDBJ whole genome shotgun (WGS) entry which is preliminary data.</text>
</comment>
<feature type="domain" description="Retrovirus-related Pol polyprotein from transposon TNT 1-94-like beta-barrel" evidence="1">
    <location>
        <begin position="18"/>
        <end position="96"/>
    </location>
</feature>
<reference evidence="2 3" key="1">
    <citation type="journal article" date="2021" name="bioRxiv">
        <title>Chromosome-scale and haplotype-resolved genome assembly of a tetraploid potato cultivar.</title>
        <authorList>
            <person name="Sun H."/>
            <person name="Jiao W.-B."/>
            <person name="Krause K."/>
            <person name="Campoy J.A."/>
            <person name="Goel M."/>
            <person name="Folz-Donahue K."/>
            <person name="Kukat C."/>
            <person name="Huettel B."/>
            <person name="Schneeberger K."/>
        </authorList>
    </citation>
    <scope>NUCLEOTIDE SEQUENCE [LARGE SCALE GENOMIC DNA]</scope>
    <source>
        <strain evidence="2">SolTubOtavaFocal</strain>
        <tissue evidence="2">Leaves</tissue>
    </source>
</reference>
<sequence>MLLMAYTELHKAKRSDAWFLDSGCSNHMCENQDLFSSLDTTFSHTAKLGNNTRMRVTGKGTVKLFLQGVYYSIGNEYWVLELTNNLLSIGKLQEKELVVLFKDGACNVHHPQRGKMAESIMSANRMFILLVEPSSTNIEARCLQINNTD</sequence>
<dbReference type="InterPro" id="IPR054722">
    <property type="entry name" value="PolX-like_BBD"/>
</dbReference>
<accession>A0ABQ7WLS1</accession>
<dbReference type="Proteomes" id="UP000826656">
    <property type="component" value="Unassembled WGS sequence"/>
</dbReference>
<protein>
    <recommendedName>
        <fullName evidence="1">Retrovirus-related Pol polyprotein from transposon TNT 1-94-like beta-barrel domain-containing protein</fullName>
    </recommendedName>
</protein>